<dbReference type="Proteomes" id="UP000076449">
    <property type="component" value="Chromosome I"/>
</dbReference>
<dbReference type="AlphaFoldDB" id="A0A161ZDV2"/>
<keyword evidence="3" id="KW-1185">Reference proteome</keyword>
<dbReference type="SUPFAM" id="SSF51735">
    <property type="entry name" value="NAD(P)-binding Rossmann-fold domains"/>
    <property type="match status" value="1"/>
</dbReference>
<sequence>MFPNQIVLVSGASGFVATHVLDAFLSAGYSVQGMVRSVKVADKVLRTCPQYKVKLSFAIVSDIGKPNAVDGCREARRQYHSHNESGPVPGER</sequence>
<reference evidence="1 3" key="3">
    <citation type="journal article" date="2023" name="IMA Fungus">
        <title>Comparative genomic study of the Penicillium genus elucidates a diverse pangenome and 15 lateral gene transfer events.</title>
        <authorList>
            <person name="Petersen C."/>
            <person name="Sorensen T."/>
            <person name="Nielsen M.R."/>
            <person name="Sondergaard T.E."/>
            <person name="Sorensen J.L."/>
            <person name="Fitzpatrick D.A."/>
            <person name="Frisvad J.C."/>
            <person name="Nielsen K.L."/>
        </authorList>
    </citation>
    <scope>NUCLEOTIDE SEQUENCE [LARGE SCALE GENOMIC DNA]</scope>
    <source>
        <strain evidence="1 3">IBT 3361</strain>
    </source>
</reference>
<dbReference type="Proteomes" id="UP001220256">
    <property type="component" value="Unassembled WGS sequence"/>
</dbReference>
<evidence type="ECO:0000313" key="1">
    <source>
        <dbReference type="EMBL" id="KAJ5260388.1"/>
    </source>
</evidence>
<reference evidence="1" key="2">
    <citation type="submission" date="2022-12" db="EMBL/GenBank/DDBJ databases">
        <authorList>
            <person name="Petersen C."/>
        </authorList>
    </citation>
    <scope>NUCLEOTIDE SEQUENCE</scope>
    <source>
        <strain evidence="1">IBT 3361</strain>
    </source>
</reference>
<protein>
    <submittedName>
        <fullName evidence="1">NAD dependent epimerase/dehydratase</fullName>
    </submittedName>
    <submittedName>
        <fullName evidence="2">Uncharacterized oxidoreductase</fullName>
    </submittedName>
</protein>
<gene>
    <name evidence="2" type="ORF">EN45_002180</name>
    <name evidence="1" type="ORF">N7505_009769</name>
</gene>
<evidence type="ECO:0000313" key="2">
    <source>
        <dbReference type="EMBL" id="KZN90107.1"/>
    </source>
</evidence>
<name>A0A161ZDV2_PENCH</name>
<reference evidence="2" key="1">
    <citation type="journal article" date="2014" name="Genome Announc.">
        <title>Complete sequencing and chromosome-scale genome assembly of the industrial progenitor strain P2niaD18 from the penicillin producer Penicillium chrysogenum.</title>
        <authorList>
            <person name="Specht T."/>
            <person name="Dahlmann T.A."/>
            <person name="Zadra I."/>
            <person name="Kurnsteiner H."/>
            <person name="Kuck U."/>
        </authorList>
    </citation>
    <scope>NUCLEOTIDE SEQUENCE [LARGE SCALE GENOMIC DNA]</scope>
    <source>
        <strain evidence="2">P2niaD18</strain>
    </source>
</reference>
<evidence type="ECO:0000313" key="3">
    <source>
        <dbReference type="Proteomes" id="UP001220256"/>
    </source>
</evidence>
<accession>A0A161ZDV2</accession>
<dbReference type="Gene3D" id="3.40.50.720">
    <property type="entry name" value="NAD(P)-binding Rossmann-like Domain"/>
    <property type="match status" value="1"/>
</dbReference>
<dbReference type="EMBL" id="JAPVEB010000008">
    <property type="protein sequence ID" value="KAJ5260388.1"/>
    <property type="molecule type" value="Genomic_DNA"/>
</dbReference>
<dbReference type="InterPro" id="IPR036291">
    <property type="entry name" value="NAD(P)-bd_dom_sf"/>
</dbReference>
<organism evidence="2">
    <name type="scientific">Penicillium chrysogenum</name>
    <name type="common">Penicillium notatum</name>
    <dbReference type="NCBI Taxonomy" id="5076"/>
    <lineage>
        <taxon>Eukaryota</taxon>
        <taxon>Fungi</taxon>
        <taxon>Dikarya</taxon>
        <taxon>Ascomycota</taxon>
        <taxon>Pezizomycotina</taxon>
        <taxon>Eurotiomycetes</taxon>
        <taxon>Eurotiomycetidae</taxon>
        <taxon>Eurotiales</taxon>
        <taxon>Aspergillaceae</taxon>
        <taxon>Penicillium</taxon>
        <taxon>Penicillium chrysogenum species complex</taxon>
    </lineage>
</organism>
<proteinExistence type="predicted"/>
<dbReference type="EMBL" id="CM002798">
    <property type="protein sequence ID" value="KZN90107.1"/>
    <property type="molecule type" value="Genomic_DNA"/>
</dbReference>